<evidence type="ECO:0000256" key="1">
    <source>
        <dbReference type="SAM" id="MobiDB-lite"/>
    </source>
</evidence>
<dbReference type="SUPFAM" id="SSF49879">
    <property type="entry name" value="SMAD/FHA domain"/>
    <property type="match status" value="1"/>
</dbReference>
<feature type="compositionally biased region" description="Polar residues" evidence="1">
    <location>
        <begin position="24"/>
        <end position="35"/>
    </location>
</feature>
<dbReference type="Gene3D" id="2.60.200.20">
    <property type="match status" value="1"/>
</dbReference>
<feature type="region of interest" description="Disordered" evidence="1">
    <location>
        <begin position="1"/>
        <end position="51"/>
    </location>
</feature>
<feature type="compositionally biased region" description="Polar residues" evidence="1">
    <location>
        <begin position="210"/>
        <end position="226"/>
    </location>
</feature>
<proteinExistence type="predicted"/>
<feature type="non-terminal residue" evidence="3">
    <location>
        <position position="234"/>
    </location>
</feature>
<accession>A0ABS2XQF6</accession>
<gene>
    <name evidence="3" type="primary">Phldb1_1</name>
    <name evidence="3" type="ORF">GTO93_0018203</name>
</gene>
<feature type="compositionally biased region" description="Basic and acidic residues" evidence="1">
    <location>
        <begin position="10"/>
        <end position="23"/>
    </location>
</feature>
<feature type="non-terminal residue" evidence="3">
    <location>
        <position position="1"/>
    </location>
</feature>
<dbReference type="InterPro" id="IPR008984">
    <property type="entry name" value="SMAD_FHA_dom_sf"/>
</dbReference>
<sequence length="234" mass="25111">MPSLSSQDSAKTRGETSPDKRSASQESTSPHSSGLHSPRSPLDFIDTGKGLKVQTPKPHLVSLGSGRLSTAITLLPLEEGKTTIGREDAPTPQDITIEGPGIEAEHCFIENRGGVITLDPCGNLCMLDGAPVTKPTQLTQVPGADELQASVKTNWPQTGGLNNSRDSLQEPRVVLVGVGGYTLCLGKSYFFRFNHPEEASRMKSMLPHRSQVSPLSPSPGMQVSQSQDRRLPVY</sequence>
<dbReference type="PANTHER" id="PTHR12156:SF5">
    <property type="entry name" value="FI18040P1"/>
    <property type="match status" value="1"/>
</dbReference>
<feature type="region of interest" description="Disordered" evidence="1">
    <location>
        <begin position="202"/>
        <end position="234"/>
    </location>
</feature>
<keyword evidence="4" id="KW-1185">Reference proteome</keyword>
<dbReference type="Proteomes" id="UP001166093">
    <property type="component" value="Unassembled WGS sequence"/>
</dbReference>
<comment type="caution">
    <text evidence="3">The sequence shown here is derived from an EMBL/GenBank/DDBJ whole genome shotgun (WGS) entry which is preliminary data.</text>
</comment>
<evidence type="ECO:0000259" key="2">
    <source>
        <dbReference type="Pfam" id="PF00498"/>
    </source>
</evidence>
<protein>
    <submittedName>
        <fullName evidence="3">PHLB1 protein</fullName>
    </submittedName>
</protein>
<dbReference type="InterPro" id="IPR000253">
    <property type="entry name" value="FHA_dom"/>
</dbReference>
<dbReference type="InterPro" id="IPR052212">
    <property type="entry name" value="PH-like_domain"/>
</dbReference>
<evidence type="ECO:0000313" key="4">
    <source>
        <dbReference type="Proteomes" id="UP001166093"/>
    </source>
</evidence>
<name>A0ABS2XQF6_POLSP</name>
<evidence type="ECO:0000313" key="3">
    <source>
        <dbReference type="EMBL" id="MBN3276124.1"/>
    </source>
</evidence>
<dbReference type="Pfam" id="PF00498">
    <property type="entry name" value="FHA"/>
    <property type="match status" value="1"/>
</dbReference>
<dbReference type="PANTHER" id="PTHR12156">
    <property type="entry name" value="PLECKSTRIN HOMOLOGY-LIKE DOMAIN, FAMILY B, MEMBER 3"/>
    <property type="match status" value="1"/>
</dbReference>
<reference evidence="3" key="1">
    <citation type="journal article" date="2021" name="Cell">
        <title>Tracing the genetic footprints of vertebrate landing in non-teleost ray-finned fishes.</title>
        <authorList>
            <person name="Bi X."/>
            <person name="Wang K."/>
            <person name="Yang L."/>
            <person name="Pan H."/>
            <person name="Jiang H."/>
            <person name="Wei Q."/>
            <person name="Fang M."/>
            <person name="Yu H."/>
            <person name="Zhu C."/>
            <person name="Cai Y."/>
            <person name="He Y."/>
            <person name="Gan X."/>
            <person name="Zeng H."/>
            <person name="Yu D."/>
            <person name="Zhu Y."/>
            <person name="Jiang H."/>
            <person name="Qiu Q."/>
            <person name="Yang H."/>
            <person name="Zhang Y.E."/>
            <person name="Wang W."/>
            <person name="Zhu M."/>
            <person name="He S."/>
            <person name="Zhang G."/>
        </authorList>
    </citation>
    <scope>NUCLEOTIDE SEQUENCE</scope>
    <source>
        <strain evidence="3">Pddl_001</strain>
    </source>
</reference>
<dbReference type="EMBL" id="JAAWVQ010057135">
    <property type="protein sequence ID" value="MBN3276124.1"/>
    <property type="molecule type" value="Genomic_DNA"/>
</dbReference>
<organism evidence="3 4">
    <name type="scientific">Polyodon spathula</name>
    <name type="common">North American paddlefish</name>
    <name type="synonym">Squalus spathula</name>
    <dbReference type="NCBI Taxonomy" id="7913"/>
    <lineage>
        <taxon>Eukaryota</taxon>
        <taxon>Metazoa</taxon>
        <taxon>Chordata</taxon>
        <taxon>Craniata</taxon>
        <taxon>Vertebrata</taxon>
        <taxon>Euteleostomi</taxon>
        <taxon>Actinopterygii</taxon>
        <taxon>Chondrostei</taxon>
        <taxon>Acipenseriformes</taxon>
        <taxon>Polyodontidae</taxon>
        <taxon>Polyodon</taxon>
    </lineage>
</organism>
<feature type="domain" description="FHA" evidence="2">
    <location>
        <begin position="82"/>
        <end position="139"/>
    </location>
</feature>